<organism evidence="1 2">
    <name type="scientific">Xenopus laevis</name>
    <name type="common">African clawed frog</name>
    <dbReference type="NCBI Taxonomy" id="8355"/>
    <lineage>
        <taxon>Eukaryota</taxon>
        <taxon>Metazoa</taxon>
        <taxon>Chordata</taxon>
        <taxon>Craniata</taxon>
        <taxon>Vertebrata</taxon>
        <taxon>Euteleostomi</taxon>
        <taxon>Amphibia</taxon>
        <taxon>Batrachia</taxon>
        <taxon>Anura</taxon>
        <taxon>Pipoidea</taxon>
        <taxon>Pipidae</taxon>
        <taxon>Xenopodinae</taxon>
        <taxon>Xenopus</taxon>
        <taxon>Xenopus</taxon>
    </lineage>
</organism>
<dbReference type="AlphaFoldDB" id="A0A974BXR9"/>
<name>A0A974BXR9_XENLA</name>
<proteinExistence type="predicted"/>
<protein>
    <submittedName>
        <fullName evidence="1">Uncharacterized protein</fullName>
    </submittedName>
</protein>
<sequence length="103" mass="11785">MAQTLYKHNSTPTSALFLRKALLSLPPKTQISEIPTPPLILTHAETKCSFPLWDTCLSSHKTQEKADLYFLTGQVHLLGNVVNCSCCNSCWSHRFYYIFIIFY</sequence>
<dbReference type="EMBL" id="CM004482">
    <property type="protein sequence ID" value="OCT62768.1"/>
    <property type="molecule type" value="Genomic_DNA"/>
</dbReference>
<evidence type="ECO:0000313" key="2">
    <source>
        <dbReference type="Proteomes" id="UP000694892"/>
    </source>
</evidence>
<reference evidence="2" key="1">
    <citation type="journal article" date="2016" name="Nature">
        <title>Genome evolution in the allotetraploid frog Xenopus laevis.</title>
        <authorList>
            <person name="Session A.M."/>
            <person name="Uno Y."/>
            <person name="Kwon T."/>
            <person name="Chapman J.A."/>
            <person name="Toyoda A."/>
            <person name="Takahashi S."/>
            <person name="Fukui A."/>
            <person name="Hikosaka A."/>
            <person name="Suzuki A."/>
            <person name="Kondo M."/>
            <person name="van Heeringen S.J."/>
            <person name="Quigley I."/>
            <person name="Heinz S."/>
            <person name="Ogino H."/>
            <person name="Ochi H."/>
            <person name="Hellsten U."/>
            <person name="Lyons J.B."/>
            <person name="Simakov O."/>
            <person name="Putnam N."/>
            <person name="Stites J."/>
            <person name="Kuroki Y."/>
            <person name="Tanaka T."/>
            <person name="Michiue T."/>
            <person name="Watanabe M."/>
            <person name="Bogdanovic O."/>
            <person name="Lister R."/>
            <person name="Georgiou G."/>
            <person name="Paranjpe S.S."/>
            <person name="van Kruijsbergen I."/>
            <person name="Shu S."/>
            <person name="Carlson J."/>
            <person name="Kinoshita T."/>
            <person name="Ohta Y."/>
            <person name="Mawaribuchi S."/>
            <person name="Jenkins J."/>
            <person name="Grimwood J."/>
            <person name="Schmutz J."/>
            <person name="Mitros T."/>
            <person name="Mozaffari S.V."/>
            <person name="Suzuki Y."/>
            <person name="Haramoto Y."/>
            <person name="Yamamoto T.S."/>
            <person name="Takagi C."/>
            <person name="Heald R."/>
            <person name="Miller K."/>
            <person name="Haudenschild C."/>
            <person name="Kitzman J."/>
            <person name="Nakayama T."/>
            <person name="Izutsu Y."/>
            <person name="Robert J."/>
            <person name="Fortriede J."/>
            <person name="Burns K."/>
            <person name="Lotay V."/>
            <person name="Karimi K."/>
            <person name="Yasuoka Y."/>
            <person name="Dichmann D.S."/>
            <person name="Flajnik M.F."/>
            <person name="Houston D.W."/>
            <person name="Shendure J."/>
            <person name="DuPasquier L."/>
            <person name="Vize P.D."/>
            <person name="Zorn A.M."/>
            <person name="Ito M."/>
            <person name="Marcotte E.M."/>
            <person name="Wallingford J.B."/>
            <person name="Ito Y."/>
            <person name="Asashima M."/>
            <person name="Ueno N."/>
            <person name="Matsuda Y."/>
            <person name="Veenstra G.J."/>
            <person name="Fujiyama A."/>
            <person name="Harland R.M."/>
            <person name="Taira M."/>
            <person name="Rokhsar D.S."/>
        </authorList>
    </citation>
    <scope>NUCLEOTIDE SEQUENCE [LARGE SCALE GENOMIC DNA]</scope>
    <source>
        <strain evidence="2">J</strain>
    </source>
</reference>
<gene>
    <name evidence="1" type="ORF">XELAEV_18043859mg</name>
</gene>
<dbReference type="Proteomes" id="UP000694892">
    <property type="component" value="Chromosome 9_10L"/>
</dbReference>
<accession>A0A974BXR9</accession>
<evidence type="ECO:0000313" key="1">
    <source>
        <dbReference type="EMBL" id="OCT62768.1"/>
    </source>
</evidence>